<feature type="compositionally biased region" description="Acidic residues" evidence="1">
    <location>
        <begin position="1437"/>
        <end position="1462"/>
    </location>
</feature>
<sequence>MADSVGDDDPGATLSEIEEEERDMATPHDHGRGPPPLASAPKGPPVPRPVRSAMAPATTAPSTAVRGHRASDPPNAADDSDQSSGSRLEQRWPLLGADRVQGPHRPDGRFGSTTSFDTDSDEILAGLSTDSAEAVDSDEVSPGAAGIDGRANPDDDTDENSSTWSSTTLVLAGPSLDQAKGTLLGLYRKRLRNGDWASVQAAAQHYLAGEQQVDAQTNQLSQASETVVMECGGCTGLLFLLKRKLFQDPRLLEVNPGSAVPQSTATADDGLQELRQRIAARLREVSTAQLAGVHQHVNRILLEETSVLFPPSPSADHRVSAHPTYRITARAVWHLYRRLKHPGVCTFRNIFAKWRLAAQFARASRTLRRCSKDFKRRYFISQVEEAESAAAQGDQRGRLRHEDGRLLTRDEELQAIVQYGNATFAALLDDHPILPLTEDVTISASSIATELAHLGIAKAVPKHIAPSATWKLCATDLGEVLSQALTAHLRGGTPAALEGDWKDCSVVWIPKPNKPPVGISSLRPIGLSSPAGKALAGSLRAQLLHSLTPLMSCMPQFAYASHRGTANAIAKAHYHFELLTDLLNHTRVTRFQQQAGKVKRACTGGISLSLDLSKAFDGVNRSRIYEAMQQRGVPSNNITIIQQLHHHAKYIYRVGTSTGSTLTSNGIKQGCVIAPYLWNFFSLAFLLLLQEKRDLAWIQNLLSLFADDVWGAWLIRSTADFHTALSDIQLILEALESLDMKINFDKTVILLKLVGKDAKQLRRDHTYQKAGQSYLRVYVHGREQGVPIKDQHVYLGTVVTYTRRLDRNMQHRTQAARANYQGLRKLLNGSHHLGVSHRIRLWVACVCSSAMYSQHVVGVTSKSLRRLNTMLTKHLRAILRLPAHLSHVTNHSIWHQAQLPQPGWTIQRAMLQHQSCLTQRATSSPDITSTPEALAHMQLLTERLETILQTEAQAADDAPIREPPTAHLAVFEGENVMHQMYGDPMHLGPFANEEAEIFAAYWDSSLEPSIDYQEDSRSQKRHRPEQHRWNAPPHMGPGPVKGMGRGQPPRPMHHLQNHINLLGRVVLQQEDVISRLRQDKNFVLFMRNDANGTLATLMRISREWRSKKSLETEQLTSPLRTVLIACMVRELMNQAQQTVATEDSRARHLASGWLNQEGHWNYRRWNPADKCLELDKKRTPLQHTEAIRLLTFLLKEMTGDIVQRFAASKTLAFLEQQGAQVATFHLEISLRGSRALEVYEALDRLTSPHGGTGTSAANLALPAIRFAATLQKDLIQTWHATQQVSSSTMVACPPQGTTPRPSEQLMAAFGSWMMKKPRRCSVTANLIMLAQTFAFSLLCTQPSLPRVPQQPHVIVMDPHRERRTLREEDLDWIASRISLLQMQINGLAEGLEALQQAFSKLADRVHGLEERVPRNAAARRKCHKIVRVTLETFFAAWEEDDDDDDEEEEEEEDADGDDDNDGAGDGGESHDERDDGAEDHGKEELPCL</sequence>
<feature type="region of interest" description="Disordered" evidence="1">
    <location>
        <begin position="1"/>
        <end position="164"/>
    </location>
</feature>
<accession>A0A1Q9D461</accession>
<feature type="compositionally biased region" description="Basic and acidic residues" evidence="1">
    <location>
        <begin position="23"/>
        <end position="32"/>
    </location>
</feature>
<evidence type="ECO:0000313" key="4">
    <source>
        <dbReference type="Proteomes" id="UP000186817"/>
    </source>
</evidence>
<protein>
    <submittedName>
        <fullName evidence="3">LINE-1 retrotransposable element ORF2 protein</fullName>
    </submittedName>
</protein>
<feature type="compositionally biased region" description="Low complexity" evidence="1">
    <location>
        <begin position="52"/>
        <end position="64"/>
    </location>
</feature>
<dbReference type="InterPro" id="IPR000477">
    <property type="entry name" value="RT_dom"/>
</dbReference>
<dbReference type="PROSITE" id="PS50878">
    <property type="entry name" value="RT_POL"/>
    <property type="match status" value="1"/>
</dbReference>
<comment type="caution">
    <text evidence="3">The sequence shown here is derived from an EMBL/GenBank/DDBJ whole genome shotgun (WGS) entry which is preliminary data.</text>
</comment>
<feature type="compositionally biased region" description="Acidic residues" evidence="1">
    <location>
        <begin position="1"/>
        <end position="22"/>
    </location>
</feature>
<dbReference type="Proteomes" id="UP000186817">
    <property type="component" value="Unassembled WGS sequence"/>
</dbReference>
<keyword evidence="4" id="KW-1185">Reference proteome</keyword>
<proteinExistence type="predicted"/>
<dbReference type="OrthoDB" id="429933at2759"/>
<dbReference type="EMBL" id="LSRX01000736">
    <property type="protein sequence ID" value="OLP89934.1"/>
    <property type="molecule type" value="Genomic_DNA"/>
</dbReference>
<feature type="compositionally biased region" description="Pro residues" evidence="1">
    <location>
        <begin position="33"/>
        <end position="48"/>
    </location>
</feature>
<dbReference type="Pfam" id="PF00078">
    <property type="entry name" value="RVT_1"/>
    <property type="match status" value="1"/>
</dbReference>
<feature type="region of interest" description="Disordered" evidence="1">
    <location>
        <begin position="1010"/>
        <end position="1050"/>
    </location>
</feature>
<reference evidence="3 4" key="1">
    <citation type="submission" date="2016-02" db="EMBL/GenBank/DDBJ databases">
        <title>Genome analysis of coral dinoflagellate symbionts highlights evolutionary adaptations to a symbiotic lifestyle.</title>
        <authorList>
            <person name="Aranda M."/>
            <person name="Li Y."/>
            <person name="Liew Y.J."/>
            <person name="Baumgarten S."/>
            <person name="Simakov O."/>
            <person name="Wilson M."/>
            <person name="Piel J."/>
            <person name="Ashoor H."/>
            <person name="Bougouffa S."/>
            <person name="Bajic V.B."/>
            <person name="Ryu T."/>
            <person name="Ravasi T."/>
            <person name="Bayer T."/>
            <person name="Micklem G."/>
            <person name="Kim H."/>
            <person name="Bhak J."/>
            <person name="Lajeunesse T.C."/>
            <person name="Voolstra C.R."/>
        </authorList>
    </citation>
    <scope>NUCLEOTIDE SEQUENCE [LARGE SCALE GENOMIC DNA]</scope>
    <source>
        <strain evidence="3 4">CCMP2467</strain>
    </source>
</reference>
<evidence type="ECO:0000256" key="1">
    <source>
        <dbReference type="SAM" id="MobiDB-lite"/>
    </source>
</evidence>
<dbReference type="PANTHER" id="PTHR47027">
    <property type="entry name" value="REVERSE TRANSCRIPTASE DOMAIN-CONTAINING PROTEIN"/>
    <property type="match status" value="1"/>
</dbReference>
<feature type="compositionally biased region" description="Basic and acidic residues" evidence="1">
    <location>
        <begin position="1467"/>
        <end position="1488"/>
    </location>
</feature>
<organism evidence="3 4">
    <name type="scientific">Symbiodinium microadriaticum</name>
    <name type="common">Dinoflagellate</name>
    <name type="synonym">Zooxanthella microadriatica</name>
    <dbReference type="NCBI Taxonomy" id="2951"/>
    <lineage>
        <taxon>Eukaryota</taxon>
        <taxon>Sar</taxon>
        <taxon>Alveolata</taxon>
        <taxon>Dinophyceae</taxon>
        <taxon>Suessiales</taxon>
        <taxon>Symbiodiniaceae</taxon>
        <taxon>Symbiodinium</taxon>
    </lineage>
</organism>
<evidence type="ECO:0000313" key="3">
    <source>
        <dbReference type="EMBL" id="OLP89934.1"/>
    </source>
</evidence>
<feature type="domain" description="Reverse transcriptase" evidence="2">
    <location>
        <begin position="490"/>
        <end position="799"/>
    </location>
</feature>
<name>A0A1Q9D461_SYMMI</name>
<evidence type="ECO:0000259" key="2">
    <source>
        <dbReference type="PROSITE" id="PS50878"/>
    </source>
</evidence>
<gene>
    <name evidence="3" type="primary">Pol</name>
    <name evidence="3" type="ORF">AK812_SmicGene28545</name>
</gene>
<feature type="region of interest" description="Disordered" evidence="1">
    <location>
        <begin position="1436"/>
        <end position="1488"/>
    </location>
</feature>
<dbReference type="PANTHER" id="PTHR47027:SF20">
    <property type="entry name" value="REVERSE TRANSCRIPTASE-LIKE PROTEIN WITH RNA-DIRECTED DNA POLYMERASE DOMAIN"/>
    <property type="match status" value="1"/>
</dbReference>